<evidence type="ECO:0000313" key="1">
    <source>
        <dbReference type="EMBL" id="PKC58039.1"/>
    </source>
</evidence>
<evidence type="ECO:0000313" key="2">
    <source>
        <dbReference type="Proteomes" id="UP000232688"/>
    </source>
</evidence>
<sequence length="154" mass="17852">MGEMLHKYLGIWDLGFGIWDWDLGWDGIWDGRGGEGMGGDFKWAARQSMHEEMTDITLYCLEKKEGLRTAFTITVEKNKLFGKKLKILMNIRIWKVQFTFSDKEKLVRLLHKGLSIEGEAQKTEIRNATDEIGQHFSEPPAEHIHTSILCFKFC</sequence>
<dbReference type="EMBL" id="LLXH01001651">
    <property type="protein sequence ID" value="PKC58039.1"/>
    <property type="molecule type" value="Genomic_DNA"/>
</dbReference>
<dbReference type="Proteomes" id="UP000232688">
    <property type="component" value="Unassembled WGS sequence"/>
</dbReference>
<name>A0A2N0R429_9GLOM</name>
<protein>
    <submittedName>
        <fullName evidence="1">Uncharacterized protein</fullName>
    </submittedName>
</protein>
<organism evidence="1 2">
    <name type="scientific">Rhizophagus irregularis</name>
    <dbReference type="NCBI Taxonomy" id="588596"/>
    <lineage>
        <taxon>Eukaryota</taxon>
        <taxon>Fungi</taxon>
        <taxon>Fungi incertae sedis</taxon>
        <taxon>Mucoromycota</taxon>
        <taxon>Glomeromycotina</taxon>
        <taxon>Glomeromycetes</taxon>
        <taxon>Glomerales</taxon>
        <taxon>Glomeraceae</taxon>
        <taxon>Rhizophagus</taxon>
    </lineage>
</organism>
<dbReference type="AlphaFoldDB" id="A0A2N0R429"/>
<dbReference type="VEuPathDB" id="FungiDB:RhiirA1_400954"/>
<gene>
    <name evidence="1" type="ORF">RhiirA1_400954</name>
</gene>
<reference evidence="1 2" key="2">
    <citation type="submission" date="2017-10" db="EMBL/GenBank/DDBJ databases">
        <title>Genome analyses suggest a sexual origin of heterokaryosis in a supposedly ancient asexual fungus.</title>
        <authorList>
            <person name="Corradi N."/>
            <person name="Sedzielewska K."/>
            <person name="Noel J."/>
            <person name="Charron P."/>
            <person name="Farinelli L."/>
            <person name="Marton T."/>
            <person name="Kruger M."/>
            <person name="Pelin A."/>
            <person name="Brachmann A."/>
            <person name="Corradi N."/>
        </authorList>
    </citation>
    <scope>NUCLEOTIDE SEQUENCE [LARGE SCALE GENOMIC DNA]</scope>
    <source>
        <strain evidence="1 2">A1</strain>
    </source>
</reference>
<accession>A0A2N0R429</accession>
<reference evidence="1 2" key="1">
    <citation type="submission" date="2017-10" db="EMBL/GenBank/DDBJ databases">
        <title>Extensive intraspecific genome diversity in a model arbuscular mycorrhizal fungus.</title>
        <authorList>
            <person name="Chen E.C.H."/>
            <person name="Morin E."/>
            <person name="Baudet D."/>
            <person name="Noel J."/>
            <person name="Ndikumana S."/>
            <person name="Charron P."/>
            <person name="St-Onge C."/>
            <person name="Giorgi J."/>
            <person name="Grigoriev I.V."/>
            <person name="Roux C."/>
            <person name="Martin F.M."/>
            <person name="Corradi N."/>
        </authorList>
    </citation>
    <scope>NUCLEOTIDE SEQUENCE [LARGE SCALE GENOMIC DNA]</scope>
    <source>
        <strain evidence="1 2">A1</strain>
    </source>
</reference>
<comment type="caution">
    <text evidence="1">The sequence shown here is derived from an EMBL/GenBank/DDBJ whole genome shotgun (WGS) entry which is preliminary data.</text>
</comment>
<dbReference type="VEuPathDB" id="FungiDB:RhiirFUN_016163"/>
<proteinExistence type="predicted"/>